<proteinExistence type="predicted"/>
<evidence type="ECO:0000259" key="6">
    <source>
        <dbReference type="Pfam" id="PF07291"/>
    </source>
</evidence>
<dbReference type="HOGENOM" id="CLU_101331_2_0_9"/>
<protein>
    <recommendedName>
        <fullName evidence="6">Methylamine utilisation protein MauE domain-containing protein</fullName>
    </recommendedName>
</protein>
<dbReference type="InterPro" id="IPR009908">
    <property type="entry name" value="Methylamine_util_MauE"/>
</dbReference>
<dbReference type="PATRIC" id="fig|281309.8.peg.3135"/>
<comment type="subcellular location">
    <subcellularLocation>
        <location evidence="1">Membrane</location>
        <topology evidence="1">Multi-pass membrane protein</topology>
    </subcellularLocation>
</comment>
<dbReference type="GO" id="GO:0030416">
    <property type="term" value="P:methylamine metabolic process"/>
    <property type="evidence" value="ECO:0007669"/>
    <property type="project" value="InterPro"/>
</dbReference>
<sequence length="183" mass="21023">MKNMSEILTIVYLFYGYLFLFSSVNKLKNMEDHYNTVILYKIIPKQFIRIFIWLETLFEFFIGIGFLLGFATFYVIPGAILLLIIYTIAIIINLVKGRVDFDCGCGGLVGAHKLSKNLVFRNVLLIFVLIGGFTVQPFSLFAMAFDYKFFLMNSVYILGILVTLTSKEMFDLKQNIKLLTKGE</sequence>
<evidence type="ECO:0000313" key="8">
    <source>
        <dbReference type="Proteomes" id="UP000001301"/>
    </source>
</evidence>
<feature type="transmembrane region" description="Helical" evidence="5">
    <location>
        <begin position="149"/>
        <end position="166"/>
    </location>
</feature>
<evidence type="ECO:0000256" key="3">
    <source>
        <dbReference type="ARBA" id="ARBA00022989"/>
    </source>
</evidence>
<feature type="transmembrane region" description="Helical" evidence="5">
    <location>
        <begin position="123"/>
        <end position="143"/>
    </location>
</feature>
<evidence type="ECO:0000256" key="4">
    <source>
        <dbReference type="ARBA" id="ARBA00023136"/>
    </source>
</evidence>
<dbReference type="GO" id="GO:0016020">
    <property type="term" value="C:membrane"/>
    <property type="evidence" value="ECO:0007669"/>
    <property type="project" value="UniProtKB-SubCell"/>
</dbReference>
<feature type="domain" description="Methylamine utilisation protein MauE" evidence="6">
    <location>
        <begin position="5"/>
        <end position="132"/>
    </location>
</feature>
<dbReference type="Proteomes" id="UP000001301">
    <property type="component" value="Chromosome"/>
</dbReference>
<evidence type="ECO:0000256" key="2">
    <source>
        <dbReference type="ARBA" id="ARBA00022692"/>
    </source>
</evidence>
<feature type="transmembrane region" description="Helical" evidence="5">
    <location>
        <begin position="6"/>
        <end position="27"/>
    </location>
</feature>
<evidence type="ECO:0000256" key="1">
    <source>
        <dbReference type="ARBA" id="ARBA00004141"/>
    </source>
</evidence>
<dbReference type="Pfam" id="PF07291">
    <property type="entry name" value="MauE"/>
    <property type="match status" value="1"/>
</dbReference>
<feature type="transmembrane region" description="Helical" evidence="5">
    <location>
        <begin position="74"/>
        <end position="95"/>
    </location>
</feature>
<evidence type="ECO:0000256" key="5">
    <source>
        <dbReference type="SAM" id="Phobius"/>
    </source>
</evidence>
<keyword evidence="3 5" id="KW-1133">Transmembrane helix</keyword>
<gene>
    <name evidence="7" type="ordered locus">BT9727_2945</name>
</gene>
<dbReference type="KEGG" id="btk:BT9727_2945"/>
<organism evidence="7 8">
    <name type="scientific">Bacillus thuringiensis subsp. konkukian (strain 97-27)</name>
    <dbReference type="NCBI Taxonomy" id="281309"/>
    <lineage>
        <taxon>Bacteria</taxon>
        <taxon>Bacillati</taxon>
        <taxon>Bacillota</taxon>
        <taxon>Bacilli</taxon>
        <taxon>Bacillales</taxon>
        <taxon>Bacillaceae</taxon>
        <taxon>Bacillus</taxon>
        <taxon>Bacillus cereus group</taxon>
    </lineage>
</organism>
<dbReference type="UniPathway" id="UPA00895"/>
<feature type="transmembrane region" description="Helical" evidence="5">
    <location>
        <begin position="47"/>
        <end position="68"/>
    </location>
</feature>
<keyword evidence="2 5" id="KW-0812">Transmembrane</keyword>
<dbReference type="EMBL" id="AE017355">
    <property type="protein sequence ID" value="AAT60255.1"/>
    <property type="molecule type" value="Genomic_DNA"/>
</dbReference>
<reference evidence="7 8" key="1">
    <citation type="journal article" date="2006" name="J. Bacteriol.">
        <title>Pathogenomic sequence analysis of Bacillus cereus and Bacillus thuringiensis isolates closely related to Bacillus anthracis.</title>
        <authorList>
            <person name="Han C.S."/>
            <person name="Xie G."/>
            <person name="Challacombe J.F."/>
            <person name="Altherr M.R."/>
            <person name="Bhotika S.S."/>
            <person name="Brown N."/>
            <person name="Bruce D."/>
            <person name="Campbell C.S."/>
            <person name="Campbell M.L."/>
            <person name="Chen J."/>
            <person name="Chertkov O."/>
            <person name="Cleland C."/>
            <person name="Dimitrijevic M."/>
            <person name="Doggett N.A."/>
            <person name="Fawcett J.J."/>
            <person name="Glavina T."/>
            <person name="Goodwin L.A."/>
            <person name="Green L.D."/>
            <person name="Hill K.K."/>
            <person name="Hitchcock P."/>
            <person name="Jackson P.J."/>
            <person name="Keim P."/>
            <person name="Kewalramani A.R."/>
            <person name="Longmire J."/>
            <person name="Lucas S."/>
            <person name="Malfatti S."/>
            <person name="McMurry K."/>
            <person name="Meincke L.J."/>
            <person name="Misra M."/>
            <person name="Moseman B.L."/>
            <person name="Mundt M."/>
            <person name="Munk A.C."/>
            <person name="Okinaka R.T."/>
            <person name="Parson-Quintana B."/>
            <person name="Reilly L.P."/>
            <person name="Richardson P."/>
            <person name="Robinson D.L."/>
            <person name="Rubin E."/>
            <person name="Saunders E."/>
            <person name="Tapia R."/>
            <person name="Tesmer J.G."/>
            <person name="Thayer N."/>
            <person name="Thompson L.S."/>
            <person name="Tice H."/>
            <person name="Ticknor L.O."/>
            <person name="Wills P.L."/>
            <person name="Brettin T.S."/>
            <person name="Gilna P."/>
        </authorList>
    </citation>
    <scope>NUCLEOTIDE SEQUENCE [LARGE SCALE GENOMIC DNA]</scope>
    <source>
        <strain evidence="7 8">97-27</strain>
    </source>
</reference>
<evidence type="ECO:0000313" key="7">
    <source>
        <dbReference type="EMBL" id="AAT60255.1"/>
    </source>
</evidence>
<dbReference type="AlphaFoldDB" id="Q6HGQ8"/>
<keyword evidence="4 5" id="KW-0472">Membrane</keyword>
<accession>Q6HGQ8</accession>
<name>Q6HGQ8_BACHK</name>